<accession>A0AAD8M4R2</accession>
<evidence type="ECO:0000313" key="2">
    <source>
        <dbReference type="EMBL" id="KAK1359447.1"/>
    </source>
</evidence>
<protein>
    <recommendedName>
        <fullName evidence="4">GDSL esterase/lipase</fullName>
    </recommendedName>
</protein>
<evidence type="ECO:0000313" key="3">
    <source>
        <dbReference type="Proteomes" id="UP001237642"/>
    </source>
</evidence>
<name>A0AAD8M4R2_9APIA</name>
<gene>
    <name evidence="2" type="ORF">POM88_043921</name>
</gene>
<dbReference type="PANTHER" id="PTHR22835:SF117">
    <property type="entry name" value="GDSL-LIKE LIPASE_ACYLHYDROLASE"/>
    <property type="match status" value="1"/>
</dbReference>
<comment type="similarity">
    <text evidence="1">Belongs to the 'GDSL' lipolytic enzyme family.</text>
</comment>
<dbReference type="InterPro" id="IPR036514">
    <property type="entry name" value="SGNH_hydro_sf"/>
</dbReference>
<dbReference type="PANTHER" id="PTHR22835">
    <property type="entry name" value="ZINC FINGER FYVE DOMAIN CONTAINING PROTEIN"/>
    <property type="match status" value="1"/>
</dbReference>
<comment type="caution">
    <text evidence="2">The sequence shown here is derived from an EMBL/GenBank/DDBJ whole genome shotgun (WGS) entry which is preliminary data.</text>
</comment>
<organism evidence="2 3">
    <name type="scientific">Heracleum sosnowskyi</name>
    <dbReference type="NCBI Taxonomy" id="360622"/>
    <lineage>
        <taxon>Eukaryota</taxon>
        <taxon>Viridiplantae</taxon>
        <taxon>Streptophyta</taxon>
        <taxon>Embryophyta</taxon>
        <taxon>Tracheophyta</taxon>
        <taxon>Spermatophyta</taxon>
        <taxon>Magnoliopsida</taxon>
        <taxon>eudicotyledons</taxon>
        <taxon>Gunneridae</taxon>
        <taxon>Pentapetalae</taxon>
        <taxon>asterids</taxon>
        <taxon>campanulids</taxon>
        <taxon>Apiales</taxon>
        <taxon>Apiaceae</taxon>
        <taxon>Apioideae</taxon>
        <taxon>apioid superclade</taxon>
        <taxon>Tordylieae</taxon>
        <taxon>Tordyliinae</taxon>
        <taxon>Heracleum</taxon>
    </lineage>
</organism>
<dbReference type="Proteomes" id="UP001237642">
    <property type="component" value="Unassembled WGS sequence"/>
</dbReference>
<evidence type="ECO:0008006" key="4">
    <source>
        <dbReference type="Google" id="ProtNLM"/>
    </source>
</evidence>
<dbReference type="AlphaFoldDB" id="A0AAD8M4R2"/>
<dbReference type="EMBL" id="JAUIZM010000010">
    <property type="protein sequence ID" value="KAK1359447.1"/>
    <property type="molecule type" value="Genomic_DNA"/>
</dbReference>
<reference evidence="2" key="1">
    <citation type="submission" date="2023-02" db="EMBL/GenBank/DDBJ databases">
        <title>Genome of toxic invasive species Heracleum sosnowskyi carries increased number of genes despite the absence of recent whole-genome duplications.</title>
        <authorList>
            <person name="Schelkunov M."/>
            <person name="Shtratnikova V."/>
            <person name="Makarenko M."/>
            <person name="Klepikova A."/>
            <person name="Omelchenko D."/>
            <person name="Novikova G."/>
            <person name="Obukhova E."/>
            <person name="Bogdanov V."/>
            <person name="Penin A."/>
            <person name="Logacheva M."/>
        </authorList>
    </citation>
    <scope>NUCLEOTIDE SEQUENCE</scope>
    <source>
        <strain evidence="2">Hsosn_3</strain>
        <tissue evidence="2">Leaf</tissue>
    </source>
</reference>
<sequence>MPSGVVSESDRVLDKDLLVTLAEAEEGGVFQSLLPEKGDFSRALYTFDIGQNDLTDGYKLNMSTEVVKAYVPDVLAQFTNVIKYIYAQGGVFQSLLPEKGDFSRALYTFDIGQNDLTAGYKLNMSTEVVKAYVPDVLAQFTNVIKYIYAQGFKNPFLACCGHGGKYNYNMFIKCGSKQIVNGKETVLAKSCKDPYHQISWDGTHFTEEQEEHLVKALPPTSGKGTVDDPLMMSQVLPLTDLLLSTSLTNLSCKWWIVMLILLVHIQISLTLHRSKSTCYMLVMMSVLGDVYGSTRPPSNCKKDEFRRDWGIFRTESIASLGIFRTDGVAILGSIGQIPL</sequence>
<keyword evidence="3" id="KW-1185">Reference proteome</keyword>
<proteinExistence type="inferred from homology"/>
<dbReference type="Gene3D" id="3.40.50.1110">
    <property type="entry name" value="SGNH hydrolase"/>
    <property type="match status" value="3"/>
</dbReference>
<evidence type="ECO:0000256" key="1">
    <source>
        <dbReference type="ARBA" id="ARBA00008668"/>
    </source>
</evidence>
<reference evidence="2" key="2">
    <citation type="submission" date="2023-05" db="EMBL/GenBank/DDBJ databases">
        <authorList>
            <person name="Schelkunov M.I."/>
        </authorList>
    </citation>
    <scope>NUCLEOTIDE SEQUENCE</scope>
    <source>
        <strain evidence="2">Hsosn_3</strain>
        <tissue evidence="2">Leaf</tissue>
    </source>
</reference>